<dbReference type="Proteomes" id="UP000259421">
    <property type="component" value="Segment"/>
</dbReference>
<evidence type="ECO:0000256" key="1">
    <source>
        <dbReference type="SAM" id="Phobius"/>
    </source>
</evidence>
<keyword evidence="1" id="KW-0812">Transmembrane</keyword>
<gene>
    <name evidence="2" type="ORF">CcrBL9_gp046c</name>
</gene>
<name>A0A385EBP5_9CAUD</name>
<reference evidence="3" key="1">
    <citation type="submission" date="2018-07" db="EMBL/GenBank/DDBJ databases">
        <title>Giant CbK-like Caulobacter bacteriophages have genetically divergent genomes.</title>
        <authorList>
            <person name="Wilson K.M."/>
            <person name="Ely B."/>
        </authorList>
    </citation>
    <scope>NUCLEOTIDE SEQUENCE [LARGE SCALE GENOMIC DNA]</scope>
</reference>
<sequence length="117" mass="12813">MKRTINWVLVVCQTAIAGFCLACMVWSALQTIKPPAPSPLAQAQIEWRAAAEAACKVRAQQPGTYLATQMSVLYLHSAARYNRLLLAQWEAGAHPMNYRAAPPLDDACEDLKAPVMS</sequence>
<reference evidence="2 3" key="2">
    <citation type="submission" date="2018-09" db="EMBL/GenBank/DDBJ databases">
        <title>Giant CbK-like Caulobacter bacteriophages have genetically divergent genomes.</title>
        <authorList>
            <person name="Wilson K."/>
            <person name="Ely B."/>
        </authorList>
    </citation>
    <scope>NUCLEOTIDE SEQUENCE [LARGE SCALE GENOMIC DNA]</scope>
</reference>
<feature type="transmembrane region" description="Helical" evidence="1">
    <location>
        <begin position="7"/>
        <end position="29"/>
    </location>
</feature>
<keyword evidence="1" id="KW-0472">Membrane</keyword>
<dbReference type="EMBL" id="MH588546">
    <property type="protein sequence ID" value="AXQ69070.1"/>
    <property type="molecule type" value="Genomic_DNA"/>
</dbReference>
<keyword evidence="3" id="KW-1185">Reference proteome</keyword>
<keyword evidence="1" id="KW-1133">Transmembrane helix</keyword>
<evidence type="ECO:0000313" key="2">
    <source>
        <dbReference type="EMBL" id="AXQ69070.1"/>
    </source>
</evidence>
<proteinExistence type="predicted"/>
<evidence type="ECO:0000313" key="3">
    <source>
        <dbReference type="Proteomes" id="UP000259421"/>
    </source>
</evidence>
<accession>A0A385EBP5</accession>
<protein>
    <submittedName>
        <fullName evidence="2">Uncharacterized protein</fullName>
    </submittedName>
</protein>
<organism evidence="2 3">
    <name type="scientific">Caulobacter phage CcrBL9</name>
    <dbReference type="NCBI Taxonomy" id="2283270"/>
    <lineage>
        <taxon>Viruses</taxon>
        <taxon>Duplodnaviria</taxon>
        <taxon>Heunggongvirae</taxon>
        <taxon>Uroviricota</taxon>
        <taxon>Caudoviricetes</taxon>
        <taxon>Jeanschmidtviridae</taxon>
        <taxon>Bertelyvirus</taxon>
        <taxon>Bertelyvirus BL9</taxon>
    </lineage>
</organism>